<dbReference type="InterPro" id="IPR005878">
    <property type="entry name" value="Ribosom_uL1_bac-type"/>
</dbReference>
<evidence type="ECO:0000256" key="4">
    <source>
        <dbReference type="ARBA" id="ARBA00022884"/>
    </source>
</evidence>
<dbReference type="SUPFAM" id="SSF56808">
    <property type="entry name" value="Ribosomal protein L1"/>
    <property type="match status" value="1"/>
</dbReference>
<dbReference type="NCBIfam" id="TIGR01169">
    <property type="entry name" value="rplA_bact"/>
    <property type="match status" value="1"/>
</dbReference>
<evidence type="ECO:0000256" key="3">
    <source>
        <dbReference type="ARBA" id="ARBA00022730"/>
    </source>
</evidence>
<dbReference type="GO" id="GO:0003735">
    <property type="term" value="F:structural constituent of ribosome"/>
    <property type="evidence" value="ECO:0007669"/>
    <property type="project" value="InterPro"/>
</dbReference>
<dbReference type="EMBL" id="MT226925">
    <property type="protein sequence ID" value="QOW07582.1"/>
    <property type="molecule type" value="Genomic_DNA"/>
</dbReference>
<dbReference type="InterPro" id="IPR002143">
    <property type="entry name" value="Ribosomal_uL1"/>
</dbReference>
<dbReference type="PANTHER" id="PTHR36427">
    <property type="entry name" value="54S RIBOSOMAL PROTEIN L1, MITOCHONDRIAL"/>
    <property type="match status" value="1"/>
</dbReference>
<dbReference type="InterPro" id="IPR023674">
    <property type="entry name" value="Ribosomal_uL1-like"/>
</dbReference>
<dbReference type="HAMAP" id="MF_01318_B">
    <property type="entry name" value="Ribosomal_uL1_B"/>
    <property type="match status" value="1"/>
</dbReference>
<dbReference type="InterPro" id="IPR016095">
    <property type="entry name" value="Ribosomal_uL1_3-a/b-sand"/>
</dbReference>
<comment type="function">
    <text evidence="8">Binds directly to 23S rRNA. Might be involved in E site tRNA release.</text>
</comment>
<evidence type="ECO:0000256" key="9">
    <source>
        <dbReference type="RuleBase" id="RU000659"/>
    </source>
</evidence>
<dbReference type="GO" id="GO:0006412">
    <property type="term" value="P:translation"/>
    <property type="evidence" value="ECO:0007669"/>
    <property type="project" value="UniProtKB-UniRule"/>
</dbReference>
<dbReference type="InterPro" id="IPR028364">
    <property type="entry name" value="Ribosomal_uL1/biogenesis"/>
</dbReference>
<dbReference type="Gene3D" id="3.40.50.790">
    <property type="match status" value="1"/>
</dbReference>
<dbReference type="InterPro" id="IPR023673">
    <property type="entry name" value="Ribosomal_uL1_CS"/>
</dbReference>
<keyword evidence="5 8" id="KW-0689">Ribosomal protein</keyword>
<evidence type="ECO:0000256" key="1">
    <source>
        <dbReference type="ARBA" id="ARBA00010531"/>
    </source>
</evidence>
<evidence type="ECO:0000256" key="6">
    <source>
        <dbReference type="ARBA" id="ARBA00023274"/>
    </source>
</evidence>
<dbReference type="PROSITE" id="PS01199">
    <property type="entry name" value="RIBOSOMAL_L1"/>
    <property type="match status" value="1"/>
</dbReference>
<dbReference type="FunFam" id="3.40.50.790:FF:000001">
    <property type="entry name" value="50S ribosomal protein L1"/>
    <property type="match status" value="1"/>
</dbReference>
<name>A0A7S6UA21_9STRA</name>
<dbReference type="GeneID" id="63377877"/>
<dbReference type="CDD" id="cd00403">
    <property type="entry name" value="Ribosomal_L1"/>
    <property type="match status" value="1"/>
</dbReference>
<geneLocation type="chloroplast" evidence="10"/>
<reference evidence="10" key="1">
    <citation type="submission" date="2020-03" db="EMBL/GenBank/DDBJ databases">
        <title>Schizocladia ischiensis organellar genomes: estimating the origin of multicellularity in heterokonts and the emergence of shallow ocean ecosystems.</title>
        <authorList>
            <person name="Phillips N.E."/>
            <person name="Braun E.L."/>
            <person name="Boore J."/>
            <person name="Cheda B."/>
            <person name="Salomon M.P."/>
        </authorList>
    </citation>
    <scope>NUCLEOTIDE SEQUENCE</scope>
</reference>
<evidence type="ECO:0000313" key="10">
    <source>
        <dbReference type="EMBL" id="QOW07582.1"/>
    </source>
</evidence>
<evidence type="ECO:0000256" key="8">
    <source>
        <dbReference type="HAMAP-Rule" id="MF_01318"/>
    </source>
</evidence>
<sequence>MKKLTKRKKANLLKIEDKLYGQEEAIKLLKETATATFIESVEAHISLNIDPKYSDQQLRSTLILPKGTGKTKRIALLISEEMRSSLNKEIADVVGSDDLIEQISQGNTNFDILIATPDMMPKLAKLGRILGPKGLMPSPKAGTVTNTIESTIQDFKKGKLEYRADKSGIVHLLFGKINFSETDLLQNLNAIYNSIEQNKPTGVKGQYFKTFHICTTMGPSIELNITLLKNT</sequence>
<dbReference type="RefSeq" id="YP_010032375.1">
    <property type="nucleotide sequence ID" value="NC_053868.1"/>
</dbReference>
<dbReference type="Gene3D" id="3.30.190.20">
    <property type="match status" value="1"/>
</dbReference>
<dbReference type="Pfam" id="PF00687">
    <property type="entry name" value="Ribosomal_L1"/>
    <property type="match status" value="1"/>
</dbReference>
<keyword evidence="4 8" id="KW-0694">RNA-binding</keyword>
<evidence type="ECO:0000256" key="5">
    <source>
        <dbReference type="ARBA" id="ARBA00022980"/>
    </source>
</evidence>
<evidence type="ECO:0000256" key="2">
    <source>
        <dbReference type="ARBA" id="ARBA00011838"/>
    </source>
</evidence>
<organism evidence="10">
    <name type="scientific">Schizocladia ischiensis</name>
    <dbReference type="NCBI Taxonomy" id="196139"/>
    <lineage>
        <taxon>Eukaryota</taxon>
        <taxon>Sar</taxon>
        <taxon>Stramenopiles</taxon>
        <taxon>Ochrophyta</taxon>
        <taxon>PX clade</taxon>
        <taxon>Schizocladiophyceae</taxon>
        <taxon>Schizocladiales</taxon>
        <taxon>Schizocladiaceae</taxon>
        <taxon>Schizocladia</taxon>
    </lineage>
</organism>
<comment type="subunit">
    <text evidence="2 8">Part of the 50S ribosomal subunit.</text>
</comment>
<comment type="subcellular location">
    <subcellularLocation>
        <location evidence="8">Plastid</location>
        <location evidence="8">Chloroplast</location>
    </subcellularLocation>
</comment>
<protein>
    <recommendedName>
        <fullName evidence="7 8">Large ribosomal subunit protein uL1c</fullName>
    </recommendedName>
</protein>
<dbReference type="PIRSF" id="PIRSF002155">
    <property type="entry name" value="Ribosomal_L1"/>
    <property type="match status" value="1"/>
</dbReference>
<keyword evidence="10" id="KW-0934">Plastid</keyword>
<keyword evidence="3 8" id="KW-0699">rRNA-binding</keyword>
<evidence type="ECO:0000256" key="7">
    <source>
        <dbReference type="ARBA" id="ARBA00035205"/>
    </source>
</evidence>
<keyword evidence="6 8" id="KW-0687">Ribonucleoprotein</keyword>
<gene>
    <name evidence="8 10" type="primary">rpl1</name>
</gene>
<keyword evidence="10" id="KW-0150">Chloroplast</keyword>
<dbReference type="GO" id="GO:0009507">
    <property type="term" value="C:chloroplast"/>
    <property type="evidence" value="ECO:0007669"/>
    <property type="project" value="UniProtKB-SubCell"/>
</dbReference>
<dbReference type="PANTHER" id="PTHR36427:SF3">
    <property type="entry name" value="LARGE RIBOSOMAL SUBUNIT PROTEIN UL1M"/>
    <property type="match status" value="1"/>
</dbReference>
<proteinExistence type="inferred from homology"/>
<accession>A0A7S6UA21</accession>
<dbReference type="AlphaFoldDB" id="A0A7S6UA21"/>
<comment type="similarity">
    <text evidence="1 8 9">Belongs to the universal ribosomal protein uL1 family.</text>
</comment>
<dbReference type="GO" id="GO:0015934">
    <property type="term" value="C:large ribosomal subunit"/>
    <property type="evidence" value="ECO:0007669"/>
    <property type="project" value="InterPro"/>
</dbReference>
<dbReference type="GO" id="GO:0019843">
    <property type="term" value="F:rRNA binding"/>
    <property type="evidence" value="ECO:0007669"/>
    <property type="project" value="UniProtKB-UniRule"/>
</dbReference>